<evidence type="ECO:0000313" key="3">
    <source>
        <dbReference type="Proteomes" id="UP000606194"/>
    </source>
</evidence>
<accession>A0A918L4B0</accession>
<sequence length="237" mass="25289">MIIACTDPSGPSRRAVDWAEREARLRGLPAPVVLAVPPDPGRVEMVVCGVPGPSDAGDPDPGLRLPAAVRAGGRPLVLVPDGSARPPRSERILLGTDARRASDDVIGFAFDSARAHGALLHVVHAWSLPSCAAEWPFGVPEAERAIWEDHEVQLLADVLRPWRERYPQVPVYEDVLLLAAAQALLHHADGASLAVVGARPGEEWGEVVRLLLRRGSCPVAVVPARTARTTTPARTTS</sequence>
<evidence type="ECO:0000313" key="2">
    <source>
        <dbReference type="EMBL" id="GGR96470.1"/>
    </source>
</evidence>
<reference evidence="2" key="2">
    <citation type="submission" date="2020-09" db="EMBL/GenBank/DDBJ databases">
        <authorList>
            <person name="Sun Q."/>
            <person name="Ohkuma M."/>
        </authorList>
    </citation>
    <scope>NUCLEOTIDE SEQUENCE</scope>
    <source>
        <strain evidence="2">JCM 4386</strain>
    </source>
</reference>
<dbReference type="InterPro" id="IPR014729">
    <property type="entry name" value="Rossmann-like_a/b/a_fold"/>
</dbReference>
<dbReference type="Pfam" id="PF00582">
    <property type="entry name" value="Usp"/>
    <property type="match status" value="1"/>
</dbReference>
<gene>
    <name evidence="2" type="ORF">GCM10010269_39140</name>
</gene>
<feature type="domain" description="UspA" evidence="1">
    <location>
        <begin position="90"/>
        <end position="223"/>
    </location>
</feature>
<dbReference type="InterPro" id="IPR006016">
    <property type="entry name" value="UspA"/>
</dbReference>
<protein>
    <recommendedName>
        <fullName evidence="1">UspA domain-containing protein</fullName>
    </recommendedName>
</protein>
<dbReference type="SUPFAM" id="SSF52402">
    <property type="entry name" value="Adenine nucleotide alpha hydrolases-like"/>
    <property type="match status" value="1"/>
</dbReference>
<reference evidence="2" key="1">
    <citation type="journal article" date="2014" name="Int. J. Syst. Evol. Microbiol.">
        <title>Complete genome sequence of Corynebacterium casei LMG S-19264T (=DSM 44701T), isolated from a smear-ripened cheese.</title>
        <authorList>
            <consortium name="US DOE Joint Genome Institute (JGI-PGF)"/>
            <person name="Walter F."/>
            <person name="Albersmeier A."/>
            <person name="Kalinowski J."/>
            <person name="Ruckert C."/>
        </authorList>
    </citation>
    <scope>NUCLEOTIDE SEQUENCE</scope>
    <source>
        <strain evidence="2">JCM 4386</strain>
    </source>
</reference>
<proteinExistence type="predicted"/>
<keyword evidence="3" id="KW-1185">Reference proteome</keyword>
<dbReference type="RefSeq" id="WP_352306375.1">
    <property type="nucleotide sequence ID" value="NZ_JBEPEA010000027.1"/>
</dbReference>
<evidence type="ECO:0000259" key="1">
    <source>
        <dbReference type="Pfam" id="PF00582"/>
    </source>
</evidence>
<comment type="caution">
    <text evidence="2">The sequence shown here is derived from an EMBL/GenBank/DDBJ whole genome shotgun (WGS) entry which is preliminary data.</text>
</comment>
<dbReference type="Proteomes" id="UP000606194">
    <property type="component" value="Unassembled WGS sequence"/>
</dbReference>
<dbReference type="EMBL" id="BMTL01000015">
    <property type="protein sequence ID" value="GGR96470.1"/>
    <property type="molecule type" value="Genomic_DNA"/>
</dbReference>
<dbReference type="Gene3D" id="3.40.50.620">
    <property type="entry name" value="HUPs"/>
    <property type="match status" value="2"/>
</dbReference>
<name>A0A918L4B0_9ACTN</name>
<organism evidence="2 3">
    <name type="scientific">Streptomyces humidus</name>
    <dbReference type="NCBI Taxonomy" id="52259"/>
    <lineage>
        <taxon>Bacteria</taxon>
        <taxon>Bacillati</taxon>
        <taxon>Actinomycetota</taxon>
        <taxon>Actinomycetes</taxon>
        <taxon>Kitasatosporales</taxon>
        <taxon>Streptomycetaceae</taxon>
        <taxon>Streptomyces</taxon>
    </lineage>
</organism>
<dbReference type="AlphaFoldDB" id="A0A918L4B0"/>